<dbReference type="Gene3D" id="1.10.238.10">
    <property type="entry name" value="EF-hand"/>
    <property type="match status" value="2"/>
</dbReference>
<feature type="compositionally biased region" description="Basic residues" evidence="2">
    <location>
        <begin position="836"/>
        <end position="849"/>
    </location>
</feature>
<feature type="compositionally biased region" description="Low complexity" evidence="2">
    <location>
        <begin position="166"/>
        <end position="180"/>
    </location>
</feature>
<feature type="compositionally biased region" description="Low complexity" evidence="2">
    <location>
        <begin position="924"/>
        <end position="935"/>
    </location>
</feature>
<feature type="compositionally biased region" description="Polar residues" evidence="2">
    <location>
        <begin position="909"/>
        <end position="923"/>
    </location>
</feature>
<dbReference type="InParanoid" id="B7FRA9"/>
<feature type="region of interest" description="Disordered" evidence="2">
    <location>
        <begin position="869"/>
        <end position="980"/>
    </location>
</feature>
<dbReference type="eggNOG" id="KOG0998">
    <property type="taxonomic scope" value="Eukaryota"/>
</dbReference>
<feature type="region of interest" description="Disordered" evidence="2">
    <location>
        <begin position="287"/>
        <end position="390"/>
    </location>
</feature>
<feature type="region of interest" description="Disordered" evidence="2">
    <location>
        <begin position="625"/>
        <end position="658"/>
    </location>
</feature>
<name>B7FRA9_PHATC</name>
<feature type="coiled-coil region" evidence="1">
    <location>
        <begin position="492"/>
        <end position="519"/>
    </location>
</feature>
<feature type="domain" description="EH" evidence="3">
    <location>
        <begin position="18"/>
        <end position="100"/>
    </location>
</feature>
<feature type="region of interest" description="Disordered" evidence="2">
    <location>
        <begin position="752"/>
        <end position="804"/>
    </location>
</feature>
<dbReference type="Proteomes" id="UP000000759">
    <property type="component" value="Chromosome 1"/>
</dbReference>
<feature type="region of interest" description="Disordered" evidence="2">
    <location>
        <begin position="444"/>
        <end position="463"/>
    </location>
</feature>
<feature type="compositionally biased region" description="Basic and acidic residues" evidence="2">
    <location>
        <begin position="767"/>
        <end position="776"/>
    </location>
</feature>
<feature type="compositionally biased region" description="Low complexity" evidence="2">
    <location>
        <begin position="625"/>
        <end position="634"/>
    </location>
</feature>
<dbReference type="STRING" id="556484.B7FRA9"/>
<evidence type="ECO:0000256" key="2">
    <source>
        <dbReference type="SAM" id="MobiDB-lite"/>
    </source>
</evidence>
<keyword evidence="1" id="KW-0175">Coiled coil</keyword>
<dbReference type="AlphaFoldDB" id="B7FRA9"/>
<dbReference type="GO" id="GO:0005886">
    <property type="term" value="C:plasma membrane"/>
    <property type="evidence" value="ECO:0007669"/>
    <property type="project" value="TreeGrafter"/>
</dbReference>
<evidence type="ECO:0000313" key="5">
    <source>
        <dbReference type="Proteomes" id="UP000000759"/>
    </source>
</evidence>
<accession>B7FRA9</accession>
<feature type="compositionally biased region" description="Low complexity" evidence="2">
    <location>
        <begin position="317"/>
        <end position="331"/>
    </location>
</feature>
<reference evidence="5" key="2">
    <citation type="submission" date="2008-08" db="EMBL/GenBank/DDBJ databases">
        <authorList>
            <consortium name="Diatom Consortium"/>
            <person name="Grigoriev I."/>
            <person name="Grimwood J."/>
            <person name="Kuo A."/>
            <person name="Otillar R.P."/>
            <person name="Salamov A."/>
            <person name="Detter J.C."/>
            <person name="Lindquist E."/>
            <person name="Shapiro H."/>
            <person name="Lucas S."/>
            <person name="Glavina del Rio T."/>
            <person name="Pitluck S."/>
            <person name="Rokhsar D."/>
            <person name="Bowler C."/>
        </authorList>
    </citation>
    <scope>GENOME REANNOTATION</scope>
    <source>
        <strain evidence="5">CCAP 1055/1</strain>
    </source>
</reference>
<dbReference type="GO" id="GO:0016197">
    <property type="term" value="P:endosomal transport"/>
    <property type="evidence" value="ECO:0007669"/>
    <property type="project" value="TreeGrafter"/>
</dbReference>
<feature type="compositionally biased region" description="Polar residues" evidence="2">
    <location>
        <begin position="637"/>
        <end position="646"/>
    </location>
</feature>
<dbReference type="PANTHER" id="PTHR11216">
    <property type="entry name" value="EH DOMAIN"/>
    <property type="match status" value="1"/>
</dbReference>
<feature type="region of interest" description="Disordered" evidence="2">
    <location>
        <begin position="120"/>
        <end position="202"/>
    </location>
</feature>
<dbReference type="OrthoDB" id="524326at2759"/>
<gene>
    <name evidence="4" type="ORF">PHATRDRAFT_42442</name>
</gene>
<feature type="domain" description="EH" evidence="3">
    <location>
        <begin position="204"/>
        <end position="286"/>
    </location>
</feature>
<organism evidence="4 5">
    <name type="scientific">Phaeodactylum tricornutum (strain CCAP 1055/1)</name>
    <dbReference type="NCBI Taxonomy" id="556484"/>
    <lineage>
        <taxon>Eukaryota</taxon>
        <taxon>Sar</taxon>
        <taxon>Stramenopiles</taxon>
        <taxon>Ochrophyta</taxon>
        <taxon>Bacillariophyta</taxon>
        <taxon>Bacillariophyceae</taxon>
        <taxon>Bacillariophycidae</taxon>
        <taxon>Naviculales</taxon>
        <taxon>Phaeodactylaceae</taxon>
        <taxon>Phaeodactylum</taxon>
    </lineage>
</organism>
<feature type="compositionally biased region" description="Low complexity" evidence="2">
    <location>
        <begin position="138"/>
        <end position="155"/>
    </location>
</feature>
<dbReference type="OMA" id="DAHETHT"/>
<protein>
    <recommendedName>
        <fullName evidence="3">EH domain-containing protein</fullName>
    </recommendedName>
</protein>
<dbReference type="PaxDb" id="2850-Phatr42442"/>
<feature type="coiled-coil region" evidence="1">
    <location>
        <begin position="555"/>
        <end position="582"/>
    </location>
</feature>
<evidence type="ECO:0000313" key="4">
    <source>
        <dbReference type="EMBL" id="EEC51473.1"/>
    </source>
</evidence>
<feature type="region of interest" description="Disordered" evidence="2">
    <location>
        <begin position="826"/>
        <end position="856"/>
    </location>
</feature>
<dbReference type="RefSeq" id="XP_002177010.1">
    <property type="nucleotide sequence ID" value="XM_002176974.1"/>
</dbReference>
<feature type="compositionally biased region" description="Polar residues" evidence="2">
    <location>
        <begin position="939"/>
        <end position="957"/>
    </location>
</feature>
<dbReference type="Pfam" id="PF12763">
    <property type="entry name" value="EH"/>
    <property type="match status" value="2"/>
</dbReference>
<dbReference type="GO" id="GO:0006897">
    <property type="term" value="P:endocytosis"/>
    <property type="evidence" value="ECO:0007669"/>
    <property type="project" value="TreeGrafter"/>
</dbReference>
<feature type="compositionally biased region" description="Basic and acidic residues" evidence="2">
    <location>
        <begin position="884"/>
        <end position="896"/>
    </location>
</feature>
<feature type="compositionally biased region" description="Polar residues" evidence="2">
    <location>
        <begin position="298"/>
        <end position="315"/>
    </location>
</feature>
<dbReference type="GeneID" id="7196645"/>
<evidence type="ECO:0000259" key="3">
    <source>
        <dbReference type="PROSITE" id="PS50031"/>
    </source>
</evidence>
<dbReference type="EMBL" id="CM000605">
    <property type="protein sequence ID" value="EEC51473.1"/>
    <property type="molecule type" value="Genomic_DNA"/>
</dbReference>
<sequence length="980" mass="103223">MASPSSGGSLSYVPTPVERPYFEGLFAAADTQGGGQIGGAQAVPFFQRSQLPTEALRNIWTIADQPPTNALDHRKFAVAIRLIQLLQNGKQGEGPTLQAPQGVDLRPVYFEGISGVSVPLPSMEQQQHPHQPQPQIPPVQQQPHPQQQQQYPQQQHAHHTPPRPPSSASQYAPPVQQQQQPPRPPPSTSMALTPQDPYTLPPNEQARYESIFAEYTQPDGFVHGKEAVALFSKSGLPQTQLASIWNMVDTPVDNKLDKVEFAIAMHLIVCISKKNLPMPPSLPLSLKQLKSQAPPPTSVQTQLPTVGATSSQGLPYQQEHQQHQPQQQQIHRTMTNDAGSVASVPPPPVISGGPPRSIQLQPQSQQPPPSGLSVSASLQGPPPLPARGEGALSISDAFEGLSVDGAAGSSFLPQTLAPASFGAPNNLGTTASFDNASHASNTGAVSDVGGGIPSPGRNAASSFAMGPPAIVTATSPAPAPKTTQQLASSYSMGDSTQELEKLKDVLQKLQAENIALKAQLGTMTGDEKDVLKQLGATVAEISTLSNELTTVRAQVLASKSRLVEATAELQAAKEKKSVVKDLISEASETKSAIQQAHTGVEEAIEMAKAPPPAANGFDGDLFDFGGAAPAPSGPVAQDSSYASNAESMHPNPITEPPAYQNNQVLKTVASNDSEYGQLKEAVLSTDTFNSSYGEASKAGLSNYASHYGQLETVTSYESNQSDGGPGHNRTASAASLGFDSSMVMGGAPLDYSTGSTLAGPPPPTDRYQGKNADDHNSTPSIGDVNELRRRAKEAEDVARDAEESRQQVAAQVEELRRVADEAEAEARKHLAGGDGKKKKVGMLGRGKKRDAKEGERLALEAKTKKDTFLQAQSQANDAQALALDTKREADRLRQQAEEAEINAASAASMQHSQPVAPSQQPSNGYPAPAATPAYGTGMGQQPQYGGTSFGGQYNPNVMGSGGVEIPTPSGGEDPYSNPFG</sequence>
<dbReference type="SMART" id="SM00027">
    <property type="entry name" value="EH"/>
    <property type="match status" value="2"/>
</dbReference>
<reference evidence="4 5" key="1">
    <citation type="journal article" date="2008" name="Nature">
        <title>The Phaeodactylum genome reveals the evolutionary history of diatom genomes.</title>
        <authorList>
            <person name="Bowler C."/>
            <person name="Allen A.E."/>
            <person name="Badger J.H."/>
            <person name="Grimwood J."/>
            <person name="Jabbari K."/>
            <person name="Kuo A."/>
            <person name="Maheswari U."/>
            <person name="Martens C."/>
            <person name="Maumus F."/>
            <person name="Otillar R.P."/>
            <person name="Rayko E."/>
            <person name="Salamov A."/>
            <person name="Vandepoele K."/>
            <person name="Beszteri B."/>
            <person name="Gruber A."/>
            <person name="Heijde M."/>
            <person name="Katinka M."/>
            <person name="Mock T."/>
            <person name="Valentin K."/>
            <person name="Verret F."/>
            <person name="Berges J.A."/>
            <person name="Brownlee C."/>
            <person name="Cadoret J.P."/>
            <person name="Chiovitti A."/>
            <person name="Choi C.J."/>
            <person name="Coesel S."/>
            <person name="De Martino A."/>
            <person name="Detter J.C."/>
            <person name="Durkin C."/>
            <person name="Falciatore A."/>
            <person name="Fournet J."/>
            <person name="Haruta M."/>
            <person name="Huysman M.J."/>
            <person name="Jenkins B.D."/>
            <person name="Jiroutova K."/>
            <person name="Jorgensen R.E."/>
            <person name="Joubert Y."/>
            <person name="Kaplan A."/>
            <person name="Kroger N."/>
            <person name="Kroth P.G."/>
            <person name="La Roche J."/>
            <person name="Lindquist E."/>
            <person name="Lommer M."/>
            <person name="Martin-Jezequel V."/>
            <person name="Lopez P.J."/>
            <person name="Lucas S."/>
            <person name="Mangogna M."/>
            <person name="McGinnis K."/>
            <person name="Medlin L.K."/>
            <person name="Montsant A."/>
            <person name="Oudot-Le Secq M.P."/>
            <person name="Napoli C."/>
            <person name="Obornik M."/>
            <person name="Parker M.S."/>
            <person name="Petit J.L."/>
            <person name="Porcel B.M."/>
            <person name="Poulsen N."/>
            <person name="Robison M."/>
            <person name="Rychlewski L."/>
            <person name="Rynearson T.A."/>
            <person name="Schmutz J."/>
            <person name="Shapiro H."/>
            <person name="Siaut M."/>
            <person name="Stanley M."/>
            <person name="Sussman M.R."/>
            <person name="Taylor A.R."/>
            <person name="Vardi A."/>
            <person name="von Dassow P."/>
            <person name="Vyverman W."/>
            <person name="Willis A."/>
            <person name="Wyrwicz L.S."/>
            <person name="Rokhsar D.S."/>
            <person name="Weissenbach J."/>
            <person name="Armbrust E.V."/>
            <person name="Green B.R."/>
            <person name="Van de Peer Y."/>
            <person name="Grigoriev I.V."/>
        </authorList>
    </citation>
    <scope>NUCLEOTIDE SEQUENCE [LARGE SCALE GENOMIC DNA]</scope>
    <source>
        <strain evidence="4 5">CCAP 1055/1</strain>
    </source>
</reference>
<dbReference type="GO" id="GO:0005737">
    <property type="term" value="C:cytoplasm"/>
    <property type="evidence" value="ECO:0007669"/>
    <property type="project" value="TreeGrafter"/>
</dbReference>
<dbReference type="HOGENOM" id="CLU_303395_0_0_1"/>
<proteinExistence type="predicted"/>
<dbReference type="InterPro" id="IPR011992">
    <property type="entry name" value="EF-hand-dom_pair"/>
</dbReference>
<keyword evidence="5" id="KW-1185">Reference proteome</keyword>
<dbReference type="KEGG" id="pti:PHATRDRAFT_42442"/>
<dbReference type="SUPFAM" id="SSF47473">
    <property type="entry name" value="EF-hand"/>
    <property type="match status" value="2"/>
</dbReference>
<feature type="compositionally biased region" description="Low complexity" evidence="2">
    <location>
        <begin position="350"/>
        <end position="364"/>
    </location>
</feature>
<feature type="compositionally biased region" description="Basic and acidic residues" evidence="2">
    <location>
        <begin position="785"/>
        <end position="804"/>
    </location>
</feature>
<dbReference type="CDD" id="cd00052">
    <property type="entry name" value="EH"/>
    <property type="match status" value="1"/>
</dbReference>
<evidence type="ECO:0000256" key="1">
    <source>
        <dbReference type="SAM" id="Coils"/>
    </source>
</evidence>
<dbReference type="PANTHER" id="PTHR11216:SF174">
    <property type="entry name" value="GH06923P"/>
    <property type="match status" value="1"/>
</dbReference>
<dbReference type="PROSITE" id="PS50031">
    <property type="entry name" value="EH"/>
    <property type="match status" value="2"/>
</dbReference>
<dbReference type="InterPro" id="IPR000261">
    <property type="entry name" value="EH_dom"/>
</dbReference>